<dbReference type="WBParaSite" id="TCONS_00000845.p1">
    <property type="protein sequence ID" value="TCONS_00000845.p1"/>
    <property type="gene ID" value="XLOC_000810"/>
</dbReference>
<name>A0A0K0EHI6_STRER</name>
<comment type="subcellular location">
    <subcellularLocation>
        <location evidence="1">Nucleus</location>
    </subcellularLocation>
</comment>
<evidence type="ECO:0000313" key="8">
    <source>
        <dbReference type="WBParaSite" id="TCONS_00000845.p1"/>
    </source>
</evidence>
<evidence type="ECO:0000256" key="2">
    <source>
        <dbReference type="ARBA" id="ARBA00022614"/>
    </source>
</evidence>
<dbReference type="PANTHER" id="PTHR46358">
    <property type="entry name" value="TONSOKU-LIKE PROTEIN"/>
    <property type="match status" value="1"/>
</dbReference>
<evidence type="ECO:0000256" key="3">
    <source>
        <dbReference type="ARBA" id="ARBA00022737"/>
    </source>
</evidence>
<dbReference type="PROSITE" id="PS50297">
    <property type="entry name" value="ANK_REP_REGION"/>
    <property type="match status" value="1"/>
</dbReference>
<dbReference type="GO" id="GO:0000724">
    <property type="term" value="P:double-strand break repair via homologous recombination"/>
    <property type="evidence" value="ECO:0007669"/>
    <property type="project" value="TreeGrafter"/>
</dbReference>
<proteinExistence type="predicted"/>
<keyword evidence="2" id="KW-0433">Leucine-rich repeat</keyword>
<evidence type="ECO:0000313" key="6">
    <source>
        <dbReference type="Proteomes" id="UP000035681"/>
    </source>
</evidence>
<dbReference type="Proteomes" id="UP000035681">
    <property type="component" value="Unplaced"/>
</dbReference>
<dbReference type="PROSITE" id="PS50088">
    <property type="entry name" value="ANK_REPEAT"/>
    <property type="match status" value="2"/>
</dbReference>
<dbReference type="InterPro" id="IPR032675">
    <property type="entry name" value="LRR_dom_sf"/>
</dbReference>
<dbReference type="Gene3D" id="1.25.40.20">
    <property type="entry name" value="Ankyrin repeat-containing domain"/>
    <property type="match status" value="1"/>
</dbReference>
<sequence>MAKGGQKDGIRKGAKSLIKKKQHAVDNQNIKEASVYSRELAEYYKTSGFDYYDDAINEYDECIKLCKKCGNFEDISYCHRGLCDMYIDSGEYEKALNEIDHVIENGEKIRNPGIIQLAKHQRAYIYYQSYLNGDWSNIDVLKNALNDAKDAEIYLENVSKEIDKSKKMIESGGDSKRRKAGLTQLIGDIYADLQMMDIAEKHYNVAVNYFTCNSEFQQLYHCLFSIYLIKKGEKKFDIAKKMLAVSEKLKDRSKSAEKVKAKFYYGVECGRMKNFEEARNILYKIYKDHNIPKNFKFVAKKIMIFFYKYVERLKDIDNKSNYEKMKIYEIIGDEGDLLRNEDVSDYQDVGRIRYDEISLECYKKMLSYCRTQKEKKIAIESIAILCMDMDLYCEALEYFNKLLVIQKNENDNYCDILETEAKILNCQSKINKLDKNIIRKEYDRLIALCKNDSSRKVVLEGFVDFLNRSENKSPIDILSLEKYRKEYDKLCDTEVLVEEDSLQTDSNDIDIFEELTEEEIFSRVEEKLKDEAERERLIRDIDKKINHNGECLLHELAKKENGWREMIKLIECNYNVNVVDYGGWTPLSEAVSHDHYDNAAFLLKHGAIVDCTSKESVIDGEEKVASEGITPLMEAAQKGNIKMMKLLLKYGADVVKENSEGNNALDYLKLFFNENKHDLTNLEKNECSDMIKELEDKIKRCGGLVKEKANPVVEEKSLLPNIVETRKNISEDQANYLVYKSTMNNVARRVENINTVIREKNFDNISDDESEDEIVIDLAKPEEFDETADIYGNEDISVQIRKRKSPINNVRDIQKQTKTRKIVDNDLNEEDFENDEIFIKKRTNFYNLLKDSVDKSPTKSSVSTSKDSASSILSSASSYGVSKVTIDFEIIESSHSNVLRIESGVRKEKGISVYEIEKIVKSLIQEKYTSLKLYLFDQELTTPTITLDELIGKSNACKIIVKLEGWQPLSLLEIYNKLTDLSIKPSIEHRVRRIENSGMSDICDFSFLNLRTDITFFESLSKWLQFNDNLIVNFEGCDLSDDFLNQSIDMSFLFIYAKELNLKCTHIRGGQLQKIIQSLVKKKSPLISLDLSFNKFYFYNLIRLFTYCPNLVTLKLNHCVIDGKTPEMLENFLKALNFIKSLKFLEIENTVEEYEEKIKAYCSEREILLFV</sequence>
<reference evidence="7" key="1">
    <citation type="submission" date="2015-08" db="UniProtKB">
        <authorList>
            <consortium name="WormBaseParasite"/>
        </authorList>
    </citation>
    <scope>IDENTIFICATION</scope>
</reference>
<organism evidence="7">
    <name type="scientific">Strongyloides stercoralis</name>
    <name type="common">Threadworm</name>
    <dbReference type="NCBI Taxonomy" id="6248"/>
    <lineage>
        <taxon>Eukaryota</taxon>
        <taxon>Metazoa</taxon>
        <taxon>Ecdysozoa</taxon>
        <taxon>Nematoda</taxon>
        <taxon>Chromadorea</taxon>
        <taxon>Rhabditida</taxon>
        <taxon>Tylenchina</taxon>
        <taxon>Panagrolaimomorpha</taxon>
        <taxon>Strongyloidoidea</taxon>
        <taxon>Strongyloididae</taxon>
        <taxon>Strongyloides</taxon>
    </lineage>
</organism>
<keyword evidence="6" id="KW-1185">Reference proteome</keyword>
<evidence type="ECO:0000313" key="7">
    <source>
        <dbReference type="WBParaSite" id="SSTP_0000894100.1"/>
    </source>
</evidence>
<keyword evidence="3" id="KW-0677">Repeat</keyword>
<dbReference type="WBParaSite" id="SSTP_0000894100.1">
    <property type="protein sequence ID" value="SSTP_0000894100.1"/>
    <property type="gene ID" value="SSTP_0000894100"/>
</dbReference>
<dbReference type="GO" id="GO:0043596">
    <property type="term" value="C:nuclear replication fork"/>
    <property type="evidence" value="ECO:0007669"/>
    <property type="project" value="TreeGrafter"/>
</dbReference>
<feature type="repeat" description="ANK" evidence="5">
    <location>
        <begin position="582"/>
        <end position="614"/>
    </location>
</feature>
<dbReference type="SUPFAM" id="SSF52047">
    <property type="entry name" value="RNI-like"/>
    <property type="match status" value="1"/>
</dbReference>
<dbReference type="InterPro" id="IPR052311">
    <property type="entry name" value="MMS22L-TONSL_complex_comp"/>
</dbReference>
<dbReference type="SMART" id="SM00248">
    <property type="entry name" value="ANK"/>
    <property type="match status" value="2"/>
</dbReference>
<keyword evidence="4" id="KW-0539">Nucleus</keyword>
<feature type="repeat" description="ANK" evidence="5">
    <location>
        <begin position="627"/>
        <end position="659"/>
    </location>
</feature>
<dbReference type="Pfam" id="PF00023">
    <property type="entry name" value="Ank"/>
    <property type="match status" value="1"/>
</dbReference>
<protein>
    <submittedName>
        <fullName evidence="7">ANK_REP_REGION domain-containing protein</fullName>
    </submittedName>
    <submittedName>
        <fullName evidence="8">Ankyrin_rpt-contain_dom domain-containing protein</fullName>
    </submittedName>
</protein>
<dbReference type="InterPro" id="IPR036770">
    <property type="entry name" value="Ankyrin_rpt-contain_sf"/>
</dbReference>
<dbReference type="PANTHER" id="PTHR46358:SF1">
    <property type="entry name" value="TONSOKU-LIKE PROTEIN"/>
    <property type="match status" value="1"/>
</dbReference>
<dbReference type="Gene3D" id="3.80.10.10">
    <property type="entry name" value="Ribonuclease Inhibitor"/>
    <property type="match status" value="1"/>
</dbReference>
<dbReference type="Pfam" id="PF12796">
    <property type="entry name" value="Ank_2"/>
    <property type="match status" value="1"/>
</dbReference>
<dbReference type="InterPro" id="IPR011990">
    <property type="entry name" value="TPR-like_helical_dom_sf"/>
</dbReference>
<dbReference type="SUPFAM" id="SSF48403">
    <property type="entry name" value="Ankyrin repeat"/>
    <property type="match status" value="1"/>
</dbReference>
<dbReference type="STRING" id="6248.A0A0K0EHI6"/>
<dbReference type="Gene3D" id="1.25.40.10">
    <property type="entry name" value="Tetratricopeptide repeat domain"/>
    <property type="match status" value="1"/>
</dbReference>
<dbReference type="InterPro" id="IPR002110">
    <property type="entry name" value="Ankyrin_rpt"/>
</dbReference>
<evidence type="ECO:0000256" key="5">
    <source>
        <dbReference type="PROSITE-ProRule" id="PRU00023"/>
    </source>
</evidence>
<keyword evidence="5" id="KW-0040">ANK repeat</keyword>
<dbReference type="SUPFAM" id="SSF48452">
    <property type="entry name" value="TPR-like"/>
    <property type="match status" value="1"/>
</dbReference>
<dbReference type="AlphaFoldDB" id="A0A0K0EHI6"/>
<evidence type="ECO:0000256" key="1">
    <source>
        <dbReference type="ARBA" id="ARBA00004123"/>
    </source>
</evidence>
<accession>A0A0K0EHI6</accession>
<evidence type="ECO:0000256" key="4">
    <source>
        <dbReference type="ARBA" id="ARBA00023242"/>
    </source>
</evidence>
<dbReference type="GO" id="GO:0031297">
    <property type="term" value="P:replication fork processing"/>
    <property type="evidence" value="ECO:0007669"/>
    <property type="project" value="TreeGrafter"/>
</dbReference>